<dbReference type="EMBL" id="CAFBPK010000019">
    <property type="protein sequence ID" value="CAB5024202.1"/>
    <property type="molecule type" value="Genomic_DNA"/>
</dbReference>
<protein>
    <submittedName>
        <fullName evidence="3">Unannotated protein</fullName>
    </submittedName>
</protein>
<sequence>MDDSSTTSRVEVRKEEVVINRAVPRAIVIVVLGVAILIVAWLLSSKGTQDSTQLPPTNATSNLPTTQSGGNNSELKLTPITASIVSKDELISATKDLGFPIYWNGKMKDTNLELTILAEGKVFVRYLPNDISAGAAEPYFTVASYYDPAGYARVLNLGSAEGAKFIKYSGGAVAASTSELDSNIYFAFDGNPAVYNVYAPDAQVAWDGLESGTLEILR</sequence>
<evidence type="ECO:0000313" key="3">
    <source>
        <dbReference type="EMBL" id="CAB4338100.1"/>
    </source>
</evidence>
<name>A0A6J5ZCE8_9ZZZZ</name>
<evidence type="ECO:0000313" key="5">
    <source>
        <dbReference type="EMBL" id="CAB4803597.1"/>
    </source>
</evidence>
<feature type="transmembrane region" description="Helical" evidence="2">
    <location>
        <begin position="22"/>
        <end position="43"/>
    </location>
</feature>
<evidence type="ECO:0000313" key="6">
    <source>
        <dbReference type="EMBL" id="CAB4851355.1"/>
    </source>
</evidence>
<keyword evidence="2" id="KW-1133">Transmembrane helix</keyword>
<dbReference type="EMBL" id="CAESAD010000006">
    <property type="protein sequence ID" value="CAB4340348.1"/>
    <property type="molecule type" value="Genomic_DNA"/>
</dbReference>
<evidence type="ECO:0000313" key="4">
    <source>
        <dbReference type="EMBL" id="CAB4340348.1"/>
    </source>
</evidence>
<accession>A0A6J5ZCE8</accession>
<keyword evidence="2" id="KW-0812">Transmembrane</keyword>
<organism evidence="3">
    <name type="scientific">freshwater metagenome</name>
    <dbReference type="NCBI Taxonomy" id="449393"/>
    <lineage>
        <taxon>unclassified sequences</taxon>
        <taxon>metagenomes</taxon>
        <taxon>ecological metagenomes</taxon>
    </lineage>
</organism>
<feature type="region of interest" description="Disordered" evidence="1">
    <location>
        <begin position="48"/>
        <end position="74"/>
    </location>
</feature>
<dbReference type="EMBL" id="CAFAAO010000008">
    <property type="protein sequence ID" value="CAB4803597.1"/>
    <property type="molecule type" value="Genomic_DNA"/>
</dbReference>
<dbReference type="EMBL" id="CAESAI010000014">
    <property type="protein sequence ID" value="CAB4338100.1"/>
    <property type="molecule type" value="Genomic_DNA"/>
</dbReference>
<evidence type="ECO:0000256" key="1">
    <source>
        <dbReference type="SAM" id="MobiDB-lite"/>
    </source>
</evidence>
<gene>
    <name evidence="5" type="ORF">UFOPK3037_00803</name>
    <name evidence="6" type="ORF">UFOPK3278_01465</name>
    <name evidence="3" type="ORF">UFOPK3406_00754</name>
    <name evidence="4" type="ORF">UFOPK3925_00925</name>
    <name evidence="7" type="ORF">UFOPK4097_01114</name>
</gene>
<evidence type="ECO:0000256" key="2">
    <source>
        <dbReference type="SAM" id="Phobius"/>
    </source>
</evidence>
<proteinExistence type="predicted"/>
<dbReference type="AlphaFoldDB" id="A0A6J5ZCE8"/>
<keyword evidence="2" id="KW-0472">Membrane</keyword>
<reference evidence="3" key="1">
    <citation type="submission" date="2020-05" db="EMBL/GenBank/DDBJ databases">
        <authorList>
            <person name="Chiriac C."/>
            <person name="Salcher M."/>
            <person name="Ghai R."/>
            <person name="Kavagutti S V."/>
        </authorList>
    </citation>
    <scope>NUCLEOTIDE SEQUENCE</scope>
</reference>
<dbReference type="EMBL" id="CAFBIX010000109">
    <property type="protein sequence ID" value="CAB4851355.1"/>
    <property type="molecule type" value="Genomic_DNA"/>
</dbReference>
<evidence type="ECO:0000313" key="7">
    <source>
        <dbReference type="EMBL" id="CAB5024202.1"/>
    </source>
</evidence>